<proteinExistence type="predicted"/>
<dbReference type="Pfam" id="PF03446">
    <property type="entry name" value="NAD_binding_2"/>
    <property type="match status" value="1"/>
</dbReference>
<dbReference type="InterPro" id="IPR051265">
    <property type="entry name" value="HIBADH-related_NP60_sf"/>
</dbReference>
<dbReference type="PIRSF" id="PIRSF000103">
    <property type="entry name" value="HIBADH"/>
    <property type="match status" value="1"/>
</dbReference>
<dbReference type="GO" id="GO:0016491">
    <property type="term" value="F:oxidoreductase activity"/>
    <property type="evidence" value="ECO:0007669"/>
    <property type="project" value="UniProtKB-KW"/>
</dbReference>
<dbReference type="GO" id="GO:0051287">
    <property type="term" value="F:NAD binding"/>
    <property type="evidence" value="ECO:0007669"/>
    <property type="project" value="InterPro"/>
</dbReference>
<dbReference type="Proteomes" id="UP000194137">
    <property type="component" value="Chromosome"/>
</dbReference>
<dbReference type="Gene3D" id="1.10.1040.10">
    <property type="entry name" value="N-(1-d-carboxylethyl)-l-norvaline Dehydrogenase, domain 2"/>
    <property type="match status" value="1"/>
</dbReference>
<protein>
    <submittedName>
        <fullName evidence="3">Uncharacterized protein</fullName>
    </submittedName>
</protein>
<dbReference type="RefSeq" id="WP_086087808.1">
    <property type="nucleotide sequence ID" value="NZ_CP021112.1"/>
</dbReference>
<sequence length="295" mass="30849">MRVGLAGLGKMGSAIAARLLECGHEVIVWNRSPDKAKPLMESGAKIAATPAELATQAEAIATILTDAAAVDAVYHGPSGLLSGDVAGKLFIEMSTVQPQTEIALAEKVCAKGAAFVECPVGGTTGPARQGKLFGFAGGTKAEFERAKPLLDQMCRRVEHCGDVGSGSGMKLAINLPLMIYWQALGEALAISRHLNIEPSRMMDIIADTSGASTAVKNRGQNIAAWLGGGDFGAVTFNLDDARKDIRTMIAEGRTRGVDLPLIEKTLACFDEASAAGFGQGDGSGQAVYWSRRNKS</sequence>
<organism evidence="3 4">
    <name type="scientific">Pseudorhodoplanes sinuspersici</name>
    <dbReference type="NCBI Taxonomy" id="1235591"/>
    <lineage>
        <taxon>Bacteria</taxon>
        <taxon>Pseudomonadati</taxon>
        <taxon>Pseudomonadota</taxon>
        <taxon>Alphaproteobacteria</taxon>
        <taxon>Hyphomicrobiales</taxon>
        <taxon>Pseudorhodoplanes</taxon>
    </lineage>
</organism>
<dbReference type="InterPro" id="IPR006115">
    <property type="entry name" value="6PGDH_NADP-bd"/>
</dbReference>
<dbReference type="KEGG" id="psin:CAK95_10115"/>
<reference evidence="3 4" key="1">
    <citation type="submission" date="2017-05" db="EMBL/GenBank/DDBJ databases">
        <title>Full genome sequence of Pseudorhodoplanes sinuspersici.</title>
        <authorList>
            <person name="Dastgheib S.M.M."/>
            <person name="Shavandi M."/>
            <person name="Tirandaz H."/>
        </authorList>
    </citation>
    <scope>NUCLEOTIDE SEQUENCE [LARGE SCALE GENOMIC DNA]</scope>
    <source>
        <strain evidence="3 4">RIPI110</strain>
    </source>
</reference>
<evidence type="ECO:0000313" key="3">
    <source>
        <dbReference type="EMBL" id="ARP99399.1"/>
    </source>
</evidence>
<evidence type="ECO:0000256" key="2">
    <source>
        <dbReference type="ARBA" id="ARBA00023027"/>
    </source>
</evidence>
<keyword evidence="4" id="KW-1185">Reference proteome</keyword>
<dbReference type="OrthoDB" id="9812907at2"/>
<dbReference type="PANTHER" id="PTHR43580:SF2">
    <property type="entry name" value="CYTOKINE-LIKE NUCLEAR FACTOR N-PAC"/>
    <property type="match status" value="1"/>
</dbReference>
<dbReference type="InterPro" id="IPR036291">
    <property type="entry name" value="NAD(P)-bd_dom_sf"/>
</dbReference>
<dbReference type="EMBL" id="CP021112">
    <property type="protein sequence ID" value="ARP99399.1"/>
    <property type="molecule type" value="Genomic_DNA"/>
</dbReference>
<evidence type="ECO:0000256" key="1">
    <source>
        <dbReference type="ARBA" id="ARBA00023002"/>
    </source>
</evidence>
<dbReference type="InterPro" id="IPR029154">
    <property type="entry name" value="HIBADH-like_NADP-bd"/>
</dbReference>
<dbReference type="STRING" id="1235591.CAK95_10115"/>
<keyword evidence="1" id="KW-0560">Oxidoreductase</keyword>
<dbReference type="PANTHER" id="PTHR43580">
    <property type="entry name" value="OXIDOREDUCTASE GLYR1-RELATED"/>
    <property type="match status" value="1"/>
</dbReference>
<keyword evidence="2" id="KW-0520">NAD</keyword>
<dbReference type="GO" id="GO:0050661">
    <property type="term" value="F:NADP binding"/>
    <property type="evidence" value="ECO:0007669"/>
    <property type="project" value="InterPro"/>
</dbReference>
<dbReference type="Pfam" id="PF14833">
    <property type="entry name" value="NAD_binding_11"/>
    <property type="match status" value="1"/>
</dbReference>
<dbReference type="AlphaFoldDB" id="A0A1W6ZPV9"/>
<dbReference type="InterPro" id="IPR015815">
    <property type="entry name" value="HIBADH-related"/>
</dbReference>
<gene>
    <name evidence="3" type="ORF">CAK95_10115</name>
</gene>
<dbReference type="SUPFAM" id="SSF48179">
    <property type="entry name" value="6-phosphogluconate dehydrogenase C-terminal domain-like"/>
    <property type="match status" value="1"/>
</dbReference>
<evidence type="ECO:0000313" key="4">
    <source>
        <dbReference type="Proteomes" id="UP000194137"/>
    </source>
</evidence>
<name>A0A1W6ZPV9_9HYPH</name>
<dbReference type="SUPFAM" id="SSF51735">
    <property type="entry name" value="NAD(P)-binding Rossmann-fold domains"/>
    <property type="match status" value="1"/>
</dbReference>
<dbReference type="Gene3D" id="3.40.50.720">
    <property type="entry name" value="NAD(P)-binding Rossmann-like Domain"/>
    <property type="match status" value="1"/>
</dbReference>
<accession>A0A1W6ZPV9</accession>
<dbReference type="InterPro" id="IPR008927">
    <property type="entry name" value="6-PGluconate_DH-like_C_sf"/>
</dbReference>
<dbReference type="InterPro" id="IPR013328">
    <property type="entry name" value="6PGD_dom2"/>
</dbReference>